<keyword evidence="2" id="KW-1185">Reference proteome</keyword>
<reference evidence="1" key="1">
    <citation type="submission" date="2021-05" db="EMBL/GenBank/DDBJ databases">
        <authorList>
            <person name="Scholz U."/>
            <person name="Mascher M."/>
            <person name="Fiebig A."/>
        </authorList>
    </citation>
    <scope>NUCLEOTIDE SEQUENCE [LARGE SCALE GENOMIC DNA]</scope>
</reference>
<dbReference type="Proteomes" id="UP001732700">
    <property type="component" value="Chromosome 4C"/>
</dbReference>
<name>A0ACD5X0L9_AVESA</name>
<evidence type="ECO:0000313" key="2">
    <source>
        <dbReference type="Proteomes" id="UP001732700"/>
    </source>
</evidence>
<dbReference type="EnsemblPlants" id="AVESA.00010b.r2.4CG1298990.1">
    <property type="protein sequence ID" value="AVESA.00010b.r2.4CG1298990.1.CDS.1"/>
    <property type="gene ID" value="AVESA.00010b.r2.4CG1298990"/>
</dbReference>
<protein>
    <submittedName>
        <fullName evidence="1">Uncharacterized protein</fullName>
    </submittedName>
</protein>
<accession>A0ACD5X0L9</accession>
<organism evidence="1 2">
    <name type="scientific">Avena sativa</name>
    <name type="common">Oat</name>
    <dbReference type="NCBI Taxonomy" id="4498"/>
    <lineage>
        <taxon>Eukaryota</taxon>
        <taxon>Viridiplantae</taxon>
        <taxon>Streptophyta</taxon>
        <taxon>Embryophyta</taxon>
        <taxon>Tracheophyta</taxon>
        <taxon>Spermatophyta</taxon>
        <taxon>Magnoliopsida</taxon>
        <taxon>Liliopsida</taxon>
        <taxon>Poales</taxon>
        <taxon>Poaceae</taxon>
        <taxon>BOP clade</taxon>
        <taxon>Pooideae</taxon>
        <taxon>Poodae</taxon>
        <taxon>Poeae</taxon>
        <taxon>Poeae Chloroplast Group 1 (Aveneae type)</taxon>
        <taxon>Aveninae</taxon>
        <taxon>Avena</taxon>
    </lineage>
</organism>
<evidence type="ECO:0000313" key="1">
    <source>
        <dbReference type="EnsemblPlants" id="AVESA.00010b.r2.4CG1298990.1.CDS.1"/>
    </source>
</evidence>
<sequence length="110" mass="12258">MGYLAKLMSSTGAHVTFISEIRTSKYDSMHLNSRFNIADSFVVPSVGLSGGLWLLWNDEVRVTVKFSSFHLILASVIHIGCGVEFMLACVYGDPHHRQTRVLCMIILANQ</sequence>
<reference evidence="1" key="2">
    <citation type="submission" date="2025-09" db="UniProtKB">
        <authorList>
            <consortium name="EnsemblPlants"/>
        </authorList>
    </citation>
    <scope>IDENTIFICATION</scope>
</reference>
<proteinExistence type="predicted"/>